<evidence type="ECO:0000313" key="2">
    <source>
        <dbReference type="Proteomes" id="UP000886595"/>
    </source>
</evidence>
<dbReference type="OrthoDB" id="1928087at2759"/>
<protein>
    <submittedName>
        <fullName evidence="1">Uncharacterized protein</fullName>
    </submittedName>
</protein>
<keyword evidence="2" id="KW-1185">Reference proteome</keyword>
<name>A0A8X7VH64_BRACI</name>
<sequence length="106" mass="12903">MNIFPATQQGRVKDWISSRHLKTKELTDVLSNFPDISIKSWTSWRKNVFFLEQGRTHRKEHIRPKRRRGLLRSHKLYYYMWKFRNIFLRSSRQEITNKHTVCIAGV</sequence>
<proteinExistence type="predicted"/>
<dbReference type="EMBL" id="JAAMPC010000005">
    <property type="protein sequence ID" value="KAG2311201.1"/>
    <property type="molecule type" value="Genomic_DNA"/>
</dbReference>
<organism evidence="1 2">
    <name type="scientific">Brassica carinata</name>
    <name type="common">Ethiopian mustard</name>
    <name type="synonym">Abyssinian cabbage</name>
    <dbReference type="NCBI Taxonomy" id="52824"/>
    <lineage>
        <taxon>Eukaryota</taxon>
        <taxon>Viridiplantae</taxon>
        <taxon>Streptophyta</taxon>
        <taxon>Embryophyta</taxon>
        <taxon>Tracheophyta</taxon>
        <taxon>Spermatophyta</taxon>
        <taxon>Magnoliopsida</taxon>
        <taxon>eudicotyledons</taxon>
        <taxon>Gunneridae</taxon>
        <taxon>Pentapetalae</taxon>
        <taxon>rosids</taxon>
        <taxon>malvids</taxon>
        <taxon>Brassicales</taxon>
        <taxon>Brassicaceae</taxon>
        <taxon>Brassiceae</taxon>
        <taxon>Brassica</taxon>
    </lineage>
</organism>
<accession>A0A8X7VH64</accession>
<gene>
    <name evidence="1" type="ORF">Bca52824_022758</name>
</gene>
<dbReference type="AlphaFoldDB" id="A0A8X7VH64"/>
<dbReference type="Proteomes" id="UP000886595">
    <property type="component" value="Unassembled WGS sequence"/>
</dbReference>
<comment type="caution">
    <text evidence="1">The sequence shown here is derived from an EMBL/GenBank/DDBJ whole genome shotgun (WGS) entry which is preliminary data.</text>
</comment>
<reference evidence="1 2" key="1">
    <citation type="submission" date="2020-02" db="EMBL/GenBank/DDBJ databases">
        <authorList>
            <person name="Ma Q."/>
            <person name="Huang Y."/>
            <person name="Song X."/>
            <person name="Pei D."/>
        </authorList>
    </citation>
    <scope>NUCLEOTIDE SEQUENCE [LARGE SCALE GENOMIC DNA]</scope>
    <source>
        <strain evidence="1">Sxm20200214</strain>
        <tissue evidence="1">Leaf</tissue>
    </source>
</reference>
<evidence type="ECO:0000313" key="1">
    <source>
        <dbReference type="EMBL" id="KAG2311201.1"/>
    </source>
</evidence>